<keyword evidence="1" id="KW-0732">Signal</keyword>
<protein>
    <submittedName>
        <fullName evidence="2">RxLR-like protein</fullName>
    </submittedName>
</protein>
<proteinExistence type="predicted"/>
<keyword evidence="3" id="KW-1185">Reference proteome</keyword>
<accession>A0A0N7L7R7</accession>
<feature type="chain" id="PRO_5006015126" evidence="1">
    <location>
        <begin position="20"/>
        <end position="390"/>
    </location>
</feature>
<reference evidence="3" key="1">
    <citation type="submission" date="2014-09" db="EMBL/GenBank/DDBJ databases">
        <authorList>
            <person name="Sharma Rahul"/>
            <person name="Thines Marco"/>
        </authorList>
    </citation>
    <scope>NUCLEOTIDE SEQUENCE [LARGE SCALE GENOMIC DNA]</scope>
</reference>
<sequence length="390" mass="42634">MKFVSSLVLTAVAVTAANATNSNNLRSENSHASDPTTEGDFDWLFESPADVPASKKNFGESDVKSFDAGSSVNDMAWLFGDTHVDILADMKDKSNPESDEIERKRTVSDPMFENMDQILLADTMDATDSSIKQFPLEDFPLFGDKKSEPSDSLLTDANTLPSSNVLNLDLDLAKLMKSPIASDNDGIYAEGNKMESPPDSQHFLFLNDPTEDQIKNLDSTTGESIHTDDDFFLSTDFGSRSPKATIPTMTDDTSFTSTPTTGFGKFGSMINDIIGAITTELSLLSMYEALNGLLSNLIADISKGTFQLTNDAKSLTTKSTEKNQLIDLTYGDEQESMINKLLDMNDPTPVKSTGLKRTVLFVSESALRFDDPLQIKSDSIEESPLQVERA</sequence>
<dbReference type="AlphaFoldDB" id="A0A0N7L7R7"/>
<evidence type="ECO:0000256" key="1">
    <source>
        <dbReference type="SAM" id="SignalP"/>
    </source>
</evidence>
<organism evidence="2 3">
    <name type="scientific">Plasmopara halstedii</name>
    <name type="common">Downy mildew of sunflower</name>
    <dbReference type="NCBI Taxonomy" id="4781"/>
    <lineage>
        <taxon>Eukaryota</taxon>
        <taxon>Sar</taxon>
        <taxon>Stramenopiles</taxon>
        <taxon>Oomycota</taxon>
        <taxon>Peronosporomycetes</taxon>
        <taxon>Peronosporales</taxon>
        <taxon>Peronosporaceae</taxon>
        <taxon>Plasmopara</taxon>
    </lineage>
</organism>
<name>A0A0N7L7R7_PLAHL</name>
<feature type="signal peptide" evidence="1">
    <location>
        <begin position="1"/>
        <end position="19"/>
    </location>
</feature>
<dbReference type="EMBL" id="CCYD01002864">
    <property type="protein sequence ID" value="CEG47827.1"/>
    <property type="molecule type" value="Genomic_DNA"/>
</dbReference>
<dbReference type="GeneID" id="36400216"/>
<dbReference type="Proteomes" id="UP000054928">
    <property type="component" value="Unassembled WGS sequence"/>
</dbReference>
<evidence type="ECO:0000313" key="2">
    <source>
        <dbReference type="EMBL" id="CEG47827.1"/>
    </source>
</evidence>
<evidence type="ECO:0000313" key="3">
    <source>
        <dbReference type="Proteomes" id="UP000054928"/>
    </source>
</evidence>
<dbReference type="RefSeq" id="XP_024584196.1">
    <property type="nucleotide sequence ID" value="XM_024718837.1"/>
</dbReference>